<comment type="caution">
    <text evidence="1">The sequence shown here is derived from an EMBL/GenBank/DDBJ whole genome shotgun (WGS) entry which is preliminary data.</text>
</comment>
<dbReference type="OrthoDB" id="25954at2"/>
<organism evidence="1 2">
    <name type="scientific">Lampropedia cohaerens</name>
    <dbReference type="NCBI Taxonomy" id="1610491"/>
    <lineage>
        <taxon>Bacteria</taxon>
        <taxon>Pseudomonadati</taxon>
        <taxon>Pseudomonadota</taxon>
        <taxon>Betaproteobacteria</taxon>
        <taxon>Burkholderiales</taxon>
        <taxon>Comamonadaceae</taxon>
        <taxon>Lampropedia</taxon>
    </lineage>
</organism>
<gene>
    <name evidence="1" type="ORF">AAV94_02440</name>
</gene>
<sequence length="147" mass="16498">METTYHSEPAFLCTEDEIAALVHGFYARVRADEVLGPIFDAHIDDWDRHLALLCDFWSSMLLRTGRFSGAPMPKHAALPDLSADLFRRWLALFADTANAQPNQRMARQAVAMAERIAQSLWMGWQMHRNPSGIASPLRVTAEGVSSE</sequence>
<dbReference type="STRING" id="1610491.AAV94_02440"/>
<dbReference type="InterPro" id="IPR009050">
    <property type="entry name" value="Globin-like_sf"/>
</dbReference>
<dbReference type="EMBL" id="LBNQ01000012">
    <property type="protein sequence ID" value="KKW68821.1"/>
    <property type="molecule type" value="Genomic_DNA"/>
</dbReference>
<dbReference type="RefSeq" id="WP_046740747.1">
    <property type="nucleotide sequence ID" value="NZ_LBNQ01000012.1"/>
</dbReference>
<evidence type="ECO:0000313" key="1">
    <source>
        <dbReference type="EMBL" id="KKW68821.1"/>
    </source>
</evidence>
<dbReference type="GO" id="GO:0019825">
    <property type="term" value="F:oxygen binding"/>
    <property type="evidence" value="ECO:0007669"/>
    <property type="project" value="InterPro"/>
</dbReference>
<keyword evidence="2" id="KW-1185">Reference proteome</keyword>
<dbReference type="PATRIC" id="fig|1610491.3.peg.510"/>
<proteinExistence type="predicted"/>
<protein>
    <submittedName>
        <fullName evidence="1">Preprotein translocase subunit TatC</fullName>
    </submittedName>
</protein>
<dbReference type="Proteomes" id="UP000050580">
    <property type="component" value="Unassembled WGS sequence"/>
</dbReference>
<dbReference type="SUPFAM" id="SSF46458">
    <property type="entry name" value="Globin-like"/>
    <property type="match status" value="1"/>
</dbReference>
<accession>A0A0U1Q238</accession>
<dbReference type="CDD" id="cd08916">
    <property type="entry name" value="TrHb3_P"/>
    <property type="match status" value="1"/>
</dbReference>
<evidence type="ECO:0000313" key="2">
    <source>
        <dbReference type="Proteomes" id="UP000050580"/>
    </source>
</evidence>
<dbReference type="Gene3D" id="1.10.490.10">
    <property type="entry name" value="Globins"/>
    <property type="match status" value="1"/>
</dbReference>
<dbReference type="InterPro" id="IPR012292">
    <property type="entry name" value="Globin/Proto"/>
</dbReference>
<name>A0A0U1Q238_9BURK</name>
<reference evidence="1 2" key="1">
    <citation type="submission" date="2015-05" db="EMBL/GenBank/DDBJ databases">
        <title>Draft genome sequence of Lampropedia sp. CT6, isolated from the microbial mat of a hot water spring, located at Manikaran, India.</title>
        <authorList>
            <person name="Tripathi C."/>
            <person name="Rani P."/>
            <person name="Mahato N.K."/>
            <person name="Lal R."/>
        </authorList>
    </citation>
    <scope>NUCLEOTIDE SEQUENCE [LARGE SCALE GENOMIC DNA]</scope>
    <source>
        <strain evidence="1 2">CT6</strain>
    </source>
</reference>
<dbReference type="AlphaFoldDB" id="A0A0U1Q238"/>
<dbReference type="GO" id="GO:0020037">
    <property type="term" value="F:heme binding"/>
    <property type="evidence" value="ECO:0007669"/>
    <property type="project" value="InterPro"/>
</dbReference>